<dbReference type="RefSeq" id="WP_140998995.1">
    <property type="nucleotide sequence ID" value="NZ_VDCZ01000013.1"/>
</dbReference>
<comment type="caution">
    <text evidence="2">The sequence shown here is derived from an EMBL/GenBank/DDBJ whole genome shotgun (WGS) entry which is preliminary data.</text>
</comment>
<evidence type="ECO:0000313" key="2">
    <source>
        <dbReference type="EMBL" id="MVO10571.1"/>
    </source>
</evidence>
<dbReference type="EMBL" id="WQLW01000013">
    <property type="protein sequence ID" value="MVO10571.1"/>
    <property type="molecule type" value="Genomic_DNA"/>
</dbReference>
<accession>A0A6I4IUQ4</accession>
<sequence>MKKTILLIALVLSGLSIQAQDNWGIVGGNNWLNGWSSFNPVGKDYPQTTKILTGNISSDLTLTNLETYSLVGEVYVTNNATLKIEPGTVIRANSDQFSALIITKGSKIVAEGQVINPVVFTSDKPVNARKAGDWGGIFILGNAPINTFGSMSRIESSIPSNFVVGGGDNVADNSGVMKNVRIEFAGKGKDRYAVYDALTLVGVGSGTVFESIQVSMSNGNAFKFIGGNPKASKLVAYRCKSSDFDFTQGVIANISNGLAIRNPYFSASSNYRAVTINAFINKDLTDFSKPSTNVTLDNFTIVNETDGKVADGLVKEAIYINKDCYFDFKNSVVTGFSSSLFLDGKIPIDEEGLSKIKLRRIFINNCKKNIVSENGGVTNDDLESYYGKLSYGNRYSVLKSEDLFVDANNPKTPDFRIKIGSIN</sequence>
<dbReference type="OrthoDB" id="1521716at2"/>
<feature type="signal peptide" evidence="1">
    <location>
        <begin position="1"/>
        <end position="19"/>
    </location>
</feature>
<keyword evidence="1" id="KW-0732">Signal</keyword>
<evidence type="ECO:0000313" key="3">
    <source>
        <dbReference type="Proteomes" id="UP000431264"/>
    </source>
</evidence>
<evidence type="ECO:0008006" key="4">
    <source>
        <dbReference type="Google" id="ProtNLM"/>
    </source>
</evidence>
<name>A0A6I4IUQ4_9FLAO</name>
<gene>
    <name evidence="2" type="ORF">GOQ30_15460</name>
</gene>
<proteinExistence type="predicted"/>
<reference evidence="3" key="1">
    <citation type="submission" date="2019-05" db="EMBL/GenBank/DDBJ databases">
        <title>Flavobacterium profundi sp. nov., isolated from a deep-sea seamount.</title>
        <authorList>
            <person name="Zhang D.-C."/>
        </authorList>
    </citation>
    <scope>NUCLEOTIDE SEQUENCE [LARGE SCALE GENOMIC DNA]</scope>
    <source>
        <strain evidence="3">TP390</strain>
    </source>
</reference>
<organism evidence="2 3">
    <name type="scientific">Flavobacterium profundi</name>
    <dbReference type="NCBI Taxonomy" id="1774945"/>
    <lineage>
        <taxon>Bacteria</taxon>
        <taxon>Pseudomonadati</taxon>
        <taxon>Bacteroidota</taxon>
        <taxon>Flavobacteriia</taxon>
        <taxon>Flavobacteriales</taxon>
        <taxon>Flavobacteriaceae</taxon>
        <taxon>Flavobacterium</taxon>
    </lineage>
</organism>
<protein>
    <recommendedName>
        <fullName evidence="4">T9SS C-terminal target domain-containing protein</fullName>
    </recommendedName>
</protein>
<evidence type="ECO:0000256" key="1">
    <source>
        <dbReference type="SAM" id="SignalP"/>
    </source>
</evidence>
<feature type="chain" id="PRO_5026142476" description="T9SS C-terminal target domain-containing protein" evidence="1">
    <location>
        <begin position="20"/>
        <end position="423"/>
    </location>
</feature>
<keyword evidence="3" id="KW-1185">Reference proteome</keyword>
<dbReference type="Proteomes" id="UP000431264">
    <property type="component" value="Unassembled WGS sequence"/>
</dbReference>
<dbReference type="PANTHER" id="PTHR41339">
    <property type="entry name" value="LIPL48"/>
    <property type="match status" value="1"/>
</dbReference>
<dbReference type="PANTHER" id="PTHR41339:SF1">
    <property type="entry name" value="SECRETED PROTEIN"/>
    <property type="match status" value="1"/>
</dbReference>
<dbReference type="AlphaFoldDB" id="A0A6I4IUQ4"/>